<dbReference type="EMBL" id="CP066817">
    <property type="protein sequence ID" value="QQM61863.1"/>
    <property type="molecule type" value="Genomic_DNA"/>
</dbReference>
<evidence type="ECO:0000256" key="1">
    <source>
        <dbReference type="ARBA" id="ARBA00000085"/>
    </source>
</evidence>
<dbReference type="EC" id="2.7.13.3" evidence="3"/>
<keyword evidence="4" id="KW-1003">Cell membrane</keyword>
<dbReference type="AlphaFoldDB" id="A0A0G9FDN9"/>
<dbReference type="CDD" id="cd06225">
    <property type="entry name" value="HAMP"/>
    <property type="match status" value="1"/>
</dbReference>
<keyword evidence="7 14" id="KW-0812">Transmembrane</keyword>
<dbReference type="SMART" id="SM00304">
    <property type="entry name" value="HAMP"/>
    <property type="match status" value="1"/>
</dbReference>
<dbReference type="Proteomes" id="UP000076989">
    <property type="component" value="Unassembled WGS sequence"/>
</dbReference>
<evidence type="ECO:0000259" key="15">
    <source>
        <dbReference type="PROSITE" id="PS50109"/>
    </source>
</evidence>
<evidence type="ECO:0000259" key="16">
    <source>
        <dbReference type="PROSITE" id="PS50885"/>
    </source>
</evidence>
<evidence type="ECO:0000256" key="3">
    <source>
        <dbReference type="ARBA" id="ARBA00012438"/>
    </source>
</evidence>
<keyword evidence="9 18" id="KW-0418">Kinase</keyword>
<dbReference type="Pfam" id="PF00512">
    <property type="entry name" value="HisKA"/>
    <property type="match status" value="1"/>
</dbReference>
<dbReference type="PATRIC" id="fig|1590.142.peg.2293"/>
<reference evidence="22 23" key="1">
    <citation type="submission" date="2016-03" db="EMBL/GenBank/DDBJ databases">
        <title>Comparative genomics of 54 Lactobacillus plantarum strains reveals genomic uncoupling from niche constraints.</title>
        <authorList>
            <person name="Martino M.E."/>
        </authorList>
    </citation>
    <scope>NUCLEOTIDE SEQUENCE [LARGE SCALE GENOMIC DNA]</scope>
    <source>
        <strain evidence="18 23">19.1</strain>
        <strain evidence="19 22">NAB2</strain>
        <strain evidence="17 24">Nizo2260</strain>
    </source>
</reference>
<dbReference type="SMR" id="A0A0G9FDN9"/>
<comment type="catalytic activity">
    <reaction evidence="1">
        <text>ATP + protein L-histidine = ADP + protein N-phospho-L-histidine.</text>
        <dbReference type="EC" id="2.7.13.3"/>
    </reaction>
</comment>
<dbReference type="InterPro" id="IPR003594">
    <property type="entry name" value="HATPase_dom"/>
</dbReference>
<keyword evidence="8" id="KW-0547">Nucleotide-binding</keyword>
<dbReference type="Proteomes" id="UP000094892">
    <property type="component" value="Unassembled WGS sequence"/>
</dbReference>
<sequence>MKLIYQQMLAFFAVIITVIVVLGFSFIRTTRTMLYQNSWQQLQQYAASIEKEAIRYNTKTNQVVGFNQQFLNDGTVILRDQHIHFSVYDANKKLVYPSGMGTTMSGTPGGSIYDPKISAKDWKKLKRNKIITQSPHVTFRTRNRDQPVNTPSLRTIDVLVPLFYKNGATKKFVGAISIGSFEQTLQANEQQIEKNLFIALLVSGIAALLLSYILARYSVRRINRLRYATHSVANGDFDIQVDSNHKDEIDDLADDFNGMVNSLRTSNEEIKRQEKRRREFMADAAHEMRTPLTTINGILEGLAYDAIPEEDKGHSIELMQNETKRLIRLVNENLDYEKIRTGQIALNKTNFDGAEVLHNLVEQLTKKAAAADDEFKLTVPEKLPVWADYDRFVQVLFNIMQNAIQFSQANVIEVTGSRTDHATVVAIQDHGIGMTPDQVKNIWERYYKADPSRKNTKYGESGLGLAISHQLVQQHGGSIKVDSVENEGTCFTVTFPDEGFDKPIIDD</sequence>
<keyword evidence="13 14" id="KW-0472">Membrane</keyword>
<evidence type="ECO:0000256" key="11">
    <source>
        <dbReference type="ARBA" id="ARBA00022989"/>
    </source>
</evidence>
<evidence type="ECO:0000313" key="24">
    <source>
        <dbReference type="Proteomes" id="UP000076989"/>
    </source>
</evidence>
<reference evidence="21 26" key="3">
    <citation type="submission" date="2020-12" db="EMBL/GenBank/DDBJ databases">
        <title>Whole genome sequencing of Lactobacillus plantarum PC518.</title>
        <authorList>
            <person name="Guo Q."/>
        </authorList>
    </citation>
    <scope>NUCLEOTIDE SEQUENCE [LARGE SCALE GENOMIC DNA]</scope>
    <source>
        <strain evidence="21 26">PC518</strain>
    </source>
</reference>
<dbReference type="SMART" id="SM00388">
    <property type="entry name" value="HisKA"/>
    <property type="match status" value="1"/>
</dbReference>
<gene>
    <name evidence="21" type="ORF">JH395_04705</name>
    <name evidence="18" type="ORF">Lp19_1364</name>
    <name evidence="20" type="ORF">LPJSA22_02309</name>
    <name evidence="19" type="ORF">NAB2_2489</name>
    <name evidence="17" type="ORF">Nizo2260_3025</name>
</gene>
<dbReference type="CDD" id="cd00082">
    <property type="entry name" value="HisKA"/>
    <property type="match status" value="1"/>
</dbReference>
<feature type="transmembrane region" description="Helical" evidence="14">
    <location>
        <begin position="9"/>
        <end position="27"/>
    </location>
</feature>
<dbReference type="SUPFAM" id="SSF158472">
    <property type="entry name" value="HAMP domain-like"/>
    <property type="match status" value="1"/>
</dbReference>
<evidence type="ECO:0000256" key="2">
    <source>
        <dbReference type="ARBA" id="ARBA00004651"/>
    </source>
</evidence>
<dbReference type="FunFam" id="3.30.565.10:FF:000006">
    <property type="entry name" value="Sensor histidine kinase WalK"/>
    <property type="match status" value="1"/>
</dbReference>
<dbReference type="GeneID" id="77215784"/>
<evidence type="ECO:0000313" key="21">
    <source>
        <dbReference type="EMBL" id="QQM61863.1"/>
    </source>
</evidence>
<dbReference type="Proteomes" id="UP000076882">
    <property type="component" value="Unassembled WGS sequence"/>
</dbReference>
<dbReference type="InterPro" id="IPR003661">
    <property type="entry name" value="HisK_dim/P_dom"/>
</dbReference>
<dbReference type="Gene3D" id="3.30.565.10">
    <property type="entry name" value="Histidine kinase-like ATPase, C-terminal domain"/>
    <property type="match status" value="1"/>
</dbReference>
<evidence type="ECO:0000256" key="13">
    <source>
        <dbReference type="ARBA" id="ARBA00023136"/>
    </source>
</evidence>
<dbReference type="InterPro" id="IPR036890">
    <property type="entry name" value="HATPase_C_sf"/>
</dbReference>
<dbReference type="EMBL" id="MCOL01000001">
    <property type="protein sequence ID" value="ODO62295.1"/>
    <property type="molecule type" value="Genomic_DNA"/>
</dbReference>
<dbReference type="Gene3D" id="1.10.287.130">
    <property type="match status" value="1"/>
</dbReference>
<dbReference type="PROSITE" id="PS50109">
    <property type="entry name" value="HIS_KIN"/>
    <property type="match status" value="1"/>
</dbReference>
<dbReference type="PANTHER" id="PTHR45528:SF1">
    <property type="entry name" value="SENSOR HISTIDINE KINASE CPXA"/>
    <property type="match status" value="1"/>
</dbReference>
<dbReference type="Proteomes" id="UP000076872">
    <property type="component" value="Unassembled WGS sequence"/>
</dbReference>
<dbReference type="InterPro" id="IPR005467">
    <property type="entry name" value="His_kinase_dom"/>
</dbReference>
<evidence type="ECO:0000256" key="9">
    <source>
        <dbReference type="ARBA" id="ARBA00022777"/>
    </source>
</evidence>
<evidence type="ECO:0000256" key="5">
    <source>
        <dbReference type="ARBA" id="ARBA00022553"/>
    </source>
</evidence>
<dbReference type="SUPFAM" id="SSF47384">
    <property type="entry name" value="Homodimeric domain of signal transducing histidine kinase"/>
    <property type="match status" value="1"/>
</dbReference>
<evidence type="ECO:0000313" key="20">
    <source>
        <dbReference type="EMBL" id="ODO62295.1"/>
    </source>
</evidence>
<keyword evidence="6 20" id="KW-0808">Transferase</keyword>
<dbReference type="SMART" id="SM00387">
    <property type="entry name" value="HATPase_c"/>
    <property type="match status" value="1"/>
</dbReference>
<keyword evidence="5" id="KW-0597">Phosphoprotein</keyword>
<evidence type="ECO:0000313" key="17">
    <source>
        <dbReference type="EMBL" id="KZU01301.1"/>
    </source>
</evidence>
<dbReference type="Pfam" id="PF00672">
    <property type="entry name" value="HAMP"/>
    <property type="match status" value="1"/>
</dbReference>
<dbReference type="InterPro" id="IPR003660">
    <property type="entry name" value="HAMP_dom"/>
</dbReference>
<dbReference type="SUPFAM" id="SSF55874">
    <property type="entry name" value="ATPase domain of HSP90 chaperone/DNA topoisomerase II/histidine kinase"/>
    <property type="match status" value="1"/>
</dbReference>
<evidence type="ECO:0000313" key="26">
    <source>
        <dbReference type="Proteomes" id="UP000595466"/>
    </source>
</evidence>
<feature type="domain" description="Histidine kinase" evidence="15">
    <location>
        <begin position="283"/>
        <end position="499"/>
    </location>
</feature>
<dbReference type="FunFam" id="1.10.287.130:FF:000001">
    <property type="entry name" value="Two-component sensor histidine kinase"/>
    <property type="match status" value="1"/>
</dbReference>
<evidence type="ECO:0000313" key="19">
    <source>
        <dbReference type="EMBL" id="KZV01869.1"/>
    </source>
</evidence>
<keyword evidence="11 14" id="KW-1133">Transmembrane helix</keyword>
<evidence type="ECO:0000313" key="22">
    <source>
        <dbReference type="Proteomes" id="UP000076872"/>
    </source>
</evidence>
<dbReference type="InterPro" id="IPR036097">
    <property type="entry name" value="HisK_dim/P_sf"/>
</dbReference>
<dbReference type="RefSeq" id="WP_003642756.1">
    <property type="nucleotide sequence ID" value="NZ_AP018405.1"/>
</dbReference>
<keyword evidence="10" id="KW-0067">ATP-binding</keyword>
<evidence type="ECO:0000256" key="8">
    <source>
        <dbReference type="ARBA" id="ARBA00022741"/>
    </source>
</evidence>
<dbReference type="PROSITE" id="PS50885">
    <property type="entry name" value="HAMP"/>
    <property type="match status" value="1"/>
</dbReference>
<dbReference type="EMBL" id="LUXO01000033">
    <property type="protein sequence ID" value="KZV01869.1"/>
    <property type="molecule type" value="Genomic_DNA"/>
</dbReference>
<comment type="subcellular location">
    <subcellularLocation>
        <location evidence="2">Cell membrane</location>
        <topology evidence="2">Multi-pass membrane protein</topology>
    </subcellularLocation>
</comment>
<dbReference type="OMA" id="LNYMAQE"/>
<dbReference type="Proteomes" id="UP000595466">
    <property type="component" value="Chromosome"/>
</dbReference>
<evidence type="ECO:0000256" key="14">
    <source>
        <dbReference type="SAM" id="Phobius"/>
    </source>
</evidence>
<dbReference type="CDD" id="cd00075">
    <property type="entry name" value="HATPase"/>
    <property type="match status" value="1"/>
</dbReference>
<evidence type="ECO:0000256" key="6">
    <source>
        <dbReference type="ARBA" id="ARBA00022679"/>
    </source>
</evidence>
<keyword evidence="12" id="KW-0902">Two-component regulatory system</keyword>
<evidence type="ECO:0000256" key="10">
    <source>
        <dbReference type="ARBA" id="ARBA00022840"/>
    </source>
</evidence>
<dbReference type="KEGG" id="lpb:SH83_10670"/>
<dbReference type="EMBL" id="LUXM01000026">
    <property type="protein sequence ID" value="KZU95410.1"/>
    <property type="molecule type" value="Genomic_DNA"/>
</dbReference>
<feature type="domain" description="HAMP" evidence="16">
    <location>
        <begin position="216"/>
        <end position="268"/>
    </location>
</feature>
<reference evidence="20 25" key="2">
    <citation type="submission" date="2016-08" db="EMBL/GenBank/DDBJ databases">
        <title>Genome sequencing of Lactobacillus plantarum JSA22, isolated from fermented soybean paste.</title>
        <authorList>
            <person name="Choi H.S."/>
        </authorList>
    </citation>
    <scope>NUCLEOTIDE SEQUENCE [LARGE SCALE GENOMIC DNA]</scope>
    <source>
        <strain evidence="20 25">JSA22</strain>
    </source>
</reference>
<dbReference type="PRINTS" id="PR00344">
    <property type="entry name" value="BCTRLSENSOR"/>
</dbReference>
<protein>
    <recommendedName>
        <fullName evidence="3">histidine kinase</fullName>
        <ecNumber evidence="3">2.7.13.3</ecNumber>
    </recommendedName>
</protein>
<dbReference type="GO" id="GO:0005524">
    <property type="term" value="F:ATP binding"/>
    <property type="evidence" value="ECO:0007669"/>
    <property type="project" value="UniProtKB-KW"/>
</dbReference>
<dbReference type="Pfam" id="PF02518">
    <property type="entry name" value="HATPase_c"/>
    <property type="match status" value="1"/>
</dbReference>
<feature type="transmembrane region" description="Helical" evidence="14">
    <location>
        <begin position="196"/>
        <end position="215"/>
    </location>
</feature>
<evidence type="ECO:0000313" key="23">
    <source>
        <dbReference type="Proteomes" id="UP000076882"/>
    </source>
</evidence>
<dbReference type="Gene3D" id="6.10.340.10">
    <property type="match status" value="1"/>
</dbReference>
<dbReference type="InterPro" id="IPR004358">
    <property type="entry name" value="Sig_transdc_His_kin-like_C"/>
</dbReference>
<dbReference type="EMBL" id="LUWI01000041">
    <property type="protein sequence ID" value="KZU01301.1"/>
    <property type="molecule type" value="Genomic_DNA"/>
</dbReference>
<name>A0A0G9FDN9_LACPN</name>
<evidence type="ECO:0000313" key="18">
    <source>
        <dbReference type="EMBL" id="KZU95410.1"/>
    </source>
</evidence>
<dbReference type="PANTHER" id="PTHR45528">
    <property type="entry name" value="SENSOR HISTIDINE KINASE CPXA"/>
    <property type="match status" value="1"/>
</dbReference>
<evidence type="ECO:0000313" key="25">
    <source>
        <dbReference type="Proteomes" id="UP000094892"/>
    </source>
</evidence>
<accession>A0A0G9FDN9</accession>
<proteinExistence type="predicted"/>
<dbReference type="GO" id="GO:0000155">
    <property type="term" value="F:phosphorelay sensor kinase activity"/>
    <property type="evidence" value="ECO:0007669"/>
    <property type="project" value="InterPro"/>
</dbReference>
<organism evidence="18 23">
    <name type="scientific">Lactiplantibacillus plantarum</name>
    <name type="common">Lactobacillus plantarum</name>
    <dbReference type="NCBI Taxonomy" id="1590"/>
    <lineage>
        <taxon>Bacteria</taxon>
        <taxon>Bacillati</taxon>
        <taxon>Bacillota</taxon>
        <taxon>Bacilli</taxon>
        <taxon>Lactobacillales</taxon>
        <taxon>Lactobacillaceae</taxon>
        <taxon>Lactiplantibacillus</taxon>
    </lineage>
</organism>
<dbReference type="InterPro" id="IPR050398">
    <property type="entry name" value="HssS/ArlS-like"/>
</dbReference>
<evidence type="ECO:0000256" key="12">
    <source>
        <dbReference type="ARBA" id="ARBA00023012"/>
    </source>
</evidence>
<evidence type="ECO:0000256" key="4">
    <source>
        <dbReference type="ARBA" id="ARBA00022475"/>
    </source>
</evidence>
<evidence type="ECO:0000256" key="7">
    <source>
        <dbReference type="ARBA" id="ARBA00022692"/>
    </source>
</evidence>
<dbReference type="GO" id="GO:0005886">
    <property type="term" value="C:plasma membrane"/>
    <property type="evidence" value="ECO:0007669"/>
    <property type="project" value="UniProtKB-SubCell"/>
</dbReference>